<keyword evidence="3" id="KW-1185">Reference proteome</keyword>
<organism evidence="2 3">
    <name type="scientific">Salipiger bermudensis (strain DSM 26914 / JCM 13377 / KCTC 12554 / HTCC2601)</name>
    <name type="common">Pelagibaca bermudensis</name>
    <dbReference type="NCBI Taxonomy" id="314265"/>
    <lineage>
        <taxon>Bacteria</taxon>
        <taxon>Pseudomonadati</taxon>
        <taxon>Pseudomonadota</taxon>
        <taxon>Alphaproteobacteria</taxon>
        <taxon>Rhodobacterales</taxon>
        <taxon>Roseobacteraceae</taxon>
        <taxon>Salipiger</taxon>
    </lineage>
</organism>
<dbReference type="Pfam" id="PF20107">
    <property type="entry name" value="DUF6497"/>
    <property type="match status" value="1"/>
</dbReference>
<sequence>MSAWAALVLFSASSLPAMGDAVAVPSGMPVTFHDMIWDEPVGAGLVYRFRFVAPEIGGDAPRPFSEVSGDMDLLCQDYALPRLSELGPRPSRVMISLMAAPVEFGVASPDVIQYFEAYSVSDDRCIWEAF</sequence>
<evidence type="ECO:0000256" key="1">
    <source>
        <dbReference type="SAM" id="SignalP"/>
    </source>
</evidence>
<dbReference type="RefSeq" id="WP_007798396.1">
    <property type="nucleotide sequence ID" value="NZ_DS022276.1"/>
</dbReference>
<accession>Q0FH24</accession>
<keyword evidence="1" id="KW-0732">Signal</keyword>
<evidence type="ECO:0000313" key="2">
    <source>
        <dbReference type="EMBL" id="EAU43501.1"/>
    </source>
</evidence>
<feature type="signal peptide" evidence="1">
    <location>
        <begin position="1"/>
        <end position="19"/>
    </location>
</feature>
<protein>
    <recommendedName>
        <fullName evidence="4">Acetolactate synthase</fullName>
    </recommendedName>
</protein>
<dbReference type="InterPro" id="IPR045467">
    <property type="entry name" value="DUF6497"/>
</dbReference>
<dbReference type="OrthoDB" id="7862028at2"/>
<dbReference type="Proteomes" id="UP000006230">
    <property type="component" value="Unassembled WGS sequence"/>
</dbReference>
<dbReference type="EMBL" id="AATQ01000084">
    <property type="protein sequence ID" value="EAU43501.1"/>
    <property type="molecule type" value="Genomic_DNA"/>
</dbReference>
<dbReference type="HOGENOM" id="CLU_125473_1_0_5"/>
<name>Q0FH24_SALBH</name>
<evidence type="ECO:0008006" key="4">
    <source>
        <dbReference type="Google" id="ProtNLM"/>
    </source>
</evidence>
<gene>
    <name evidence="2" type="ORF">R2601_19512</name>
</gene>
<dbReference type="STRING" id="314265.R2601_19512"/>
<evidence type="ECO:0000313" key="3">
    <source>
        <dbReference type="Proteomes" id="UP000006230"/>
    </source>
</evidence>
<feature type="chain" id="PRO_5004171665" description="Acetolactate synthase" evidence="1">
    <location>
        <begin position="20"/>
        <end position="130"/>
    </location>
</feature>
<proteinExistence type="predicted"/>
<dbReference type="eggNOG" id="ENOG50332ED">
    <property type="taxonomic scope" value="Bacteria"/>
</dbReference>
<dbReference type="AlphaFoldDB" id="Q0FH24"/>
<reference evidence="2 3" key="1">
    <citation type="journal article" date="2010" name="J. Bacteriol.">
        <title>Genome sequences of Pelagibaca bermudensis HTCC2601T and Maritimibacter alkaliphilus HTCC2654T, the type strains of two marine Roseobacter genera.</title>
        <authorList>
            <person name="Thrash J.C."/>
            <person name="Cho J.C."/>
            <person name="Ferriera S."/>
            <person name="Johnson J."/>
            <person name="Vergin K.L."/>
            <person name="Giovannoni S.J."/>
        </authorList>
    </citation>
    <scope>NUCLEOTIDE SEQUENCE [LARGE SCALE GENOMIC DNA]</scope>
    <source>
        <strain evidence="3">DSM 26914 / JCM 13377 / KCTC 12554 / HTCC2601</strain>
    </source>
</reference>
<comment type="caution">
    <text evidence="2">The sequence shown here is derived from an EMBL/GenBank/DDBJ whole genome shotgun (WGS) entry which is preliminary data.</text>
</comment>